<evidence type="ECO:0000259" key="1">
    <source>
        <dbReference type="PROSITE" id="PS51186"/>
    </source>
</evidence>
<name>A0A6A6HEG1_VIRVR</name>
<reference evidence="2" key="1">
    <citation type="journal article" date="2020" name="Stud. Mycol.">
        <title>101 Dothideomycetes genomes: a test case for predicting lifestyles and emergence of pathogens.</title>
        <authorList>
            <person name="Haridas S."/>
            <person name="Albert R."/>
            <person name="Binder M."/>
            <person name="Bloem J."/>
            <person name="Labutti K."/>
            <person name="Salamov A."/>
            <person name="Andreopoulos B."/>
            <person name="Baker S."/>
            <person name="Barry K."/>
            <person name="Bills G."/>
            <person name="Bluhm B."/>
            <person name="Cannon C."/>
            <person name="Castanera R."/>
            <person name="Culley D."/>
            <person name="Daum C."/>
            <person name="Ezra D."/>
            <person name="Gonzalez J."/>
            <person name="Henrissat B."/>
            <person name="Kuo A."/>
            <person name="Liang C."/>
            <person name="Lipzen A."/>
            <person name="Lutzoni F."/>
            <person name="Magnuson J."/>
            <person name="Mondo S."/>
            <person name="Nolan M."/>
            <person name="Ohm R."/>
            <person name="Pangilinan J."/>
            <person name="Park H.-J."/>
            <person name="Ramirez L."/>
            <person name="Alfaro M."/>
            <person name="Sun H."/>
            <person name="Tritt A."/>
            <person name="Yoshinaga Y."/>
            <person name="Zwiers L.-H."/>
            <person name="Turgeon B."/>
            <person name="Goodwin S."/>
            <person name="Spatafora J."/>
            <person name="Crous P."/>
            <person name="Grigoriev I."/>
        </authorList>
    </citation>
    <scope>NUCLEOTIDE SEQUENCE</scope>
    <source>
        <strain evidence="2">Tuck. ex Michener</strain>
    </source>
</reference>
<dbReference type="Pfam" id="PF13302">
    <property type="entry name" value="Acetyltransf_3"/>
    <property type="match status" value="1"/>
</dbReference>
<dbReference type="PROSITE" id="PS51186">
    <property type="entry name" value="GNAT"/>
    <property type="match status" value="1"/>
</dbReference>
<dbReference type="PANTHER" id="PTHR43328:SF1">
    <property type="entry name" value="N-ACETYLTRANSFERASE DOMAIN-CONTAINING PROTEIN"/>
    <property type="match status" value="1"/>
</dbReference>
<dbReference type="CDD" id="cd04301">
    <property type="entry name" value="NAT_SF"/>
    <property type="match status" value="1"/>
</dbReference>
<dbReference type="InterPro" id="IPR016181">
    <property type="entry name" value="Acyl_CoA_acyltransferase"/>
</dbReference>
<dbReference type="Proteomes" id="UP000800092">
    <property type="component" value="Unassembled WGS sequence"/>
</dbReference>
<dbReference type="Gene3D" id="3.40.630.30">
    <property type="match status" value="1"/>
</dbReference>
<keyword evidence="2" id="KW-0808">Transferase</keyword>
<accession>A0A6A6HEG1</accession>
<dbReference type="AlphaFoldDB" id="A0A6A6HEG1"/>
<dbReference type="OrthoDB" id="630895at2759"/>
<dbReference type="GO" id="GO:0016747">
    <property type="term" value="F:acyltransferase activity, transferring groups other than amino-acyl groups"/>
    <property type="evidence" value="ECO:0007669"/>
    <property type="project" value="InterPro"/>
</dbReference>
<keyword evidence="2" id="KW-0012">Acyltransferase</keyword>
<evidence type="ECO:0000313" key="2">
    <source>
        <dbReference type="EMBL" id="KAF2236228.1"/>
    </source>
</evidence>
<dbReference type="EMBL" id="ML991786">
    <property type="protein sequence ID" value="KAF2236228.1"/>
    <property type="molecule type" value="Genomic_DNA"/>
</dbReference>
<organism evidence="2 3">
    <name type="scientific">Viridothelium virens</name>
    <name type="common">Speckled blister lichen</name>
    <name type="synonym">Trypethelium virens</name>
    <dbReference type="NCBI Taxonomy" id="1048519"/>
    <lineage>
        <taxon>Eukaryota</taxon>
        <taxon>Fungi</taxon>
        <taxon>Dikarya</taxon>
        <taxon>Ascomycota</taxon>
        <taxon>Pezizomycotina</taxon>
        <taxon>Dothideomycetes</taxon>
        <taxon>Dothideomycetes incertae sedis</taxon>
        <taxon>Trypetheliales</taxon>
        <taxon>Trypetheliaceae</taxon>
        <taxon>Viridothelium</taxon>
    </lineage>
</organism>
<evidence type="ECO:0000313" key="3">
    <source>
        <dbReference type="Proteomes" id="UP000800092"/>
    </source>
</evidence>
<gene>
    <name evidence="2" type="ORF">EV356DRAFT_498674</name>
</gene>
<dbReference type="PANTHER" id="PTHR43328">
    <property type="entry name" value="ACETYLTRANSFERASE-RELATED"/>
    <property type="match status" value="1"/>
</dbReference>
<dbReference type="SUPFAM" id="SSF55729">
    <property type="entry name" value="Acyl-CoA N-acyltransferases (Nat)"/>
    <property type="match status" value="1"/>
</dbReference>
<protein>
    <submittedName>
        <fullName evidence="2">Acyl-CoA N-acyltransferase</fullName>
    </submittedName>
</protein>
<keyword evidence="3" id="KW-1185">Reference proteome</keyword>
<sequence>MSPLTSPSPPFPPPSIVTLPNGITIRPYHSTADIAPSAHHANNPHIAQWMTNSFPHPYTVESAQNWISSLKLSEARQMNFVIAKDDALIGGIGLKPMTDIYASTMVIGYWIGEEFWGQGIGKQAVKAFTSWTLQEFPEVERIEAEVNDGNVGSEKVLLASGYALEARLRKRVCKNGVFHDVKFFAILREDWQT</sequence>
<feature type="domain" description="N-acetyltransferase" evidence="1">
    <location>
        <begin position="23"/>
        <end position="185"/>
    </location>
</feature>
<proteinExistence type="predicted"/>
<dbReference type="InterPro" id="IPR000182">
    <property type="entry name" value="GNAT_dom"/>
</dbReference>